<organism evidence="3 4">
    <name type="scientific">Capsicum annuum</name>
    <name type="common">Capsicum pepper</name>
    <dbReference type="NCBI Taxonomy" id="4072"/>
    <lineage>
        <taxon>Eukaryota</taxon>
        <taxon>Viridiplantae</taxon>
        <taxon>Streptophyta</taxon>
        <taxon>Embryophyta</taxon>
        <taxon>Tracheophyta</taxon>
        <taxon>Spermatophyta</taxon>
        <taxon>Magnoliopsida</taxon>
        <taxon>eudicotyledons</taxon>
        <taxon>Gunneridae</taxon>
        <taxon>Pentapetalae</taxon>
        <taxon>asterids</taxon>
        <taxon>lamiids</taxon>
        <taxon>Solanales</taxon>
        <taxon>Solanaceae</taxon>
        <taxon>Solanoideae</taxon>
        <taxon>Capsiceae</taxon>
        <taxon>Capsicum</taxon>
    </lineage>
</organism>
<evidence type="ECO:0000313" key="4">
    <source>
        <dbReference type="Proteomes" id="UP000222542"/>
    </source>
</evidence>
<evidence type="ECO:0000259" key="2">
    <source>
        <dbReference type="PROSITE" id="PS50800"/>
    </source>
</evidence>
<feature type="compositionally biased region" description="Basic residues" evidence="1">
    <location>
        <begin position="288"/>
        <end position="297"/>
    </location>
</feature>
<dbReference type="AlphaFoldDB" id="A0A1U8FPG7"/>
<dbReference type="STRING" id="4072.A0A1U8FPG7"/>
<feature type="compositionally biased region" description="Low complexity" evidence="1">
    <location>
        <begin position="20"/>
        <end position="31"/>
    </location>
</feature>
<dbReference type="Gramene" id="PHT91584">
    <property type="protein sequence ID" value="PHT91584"/>
    <property type="gene ID" value="T459_06697"/>
</dbReference>
<dbReference type="PANTHER" id="PTHR35323:SF2">
    <property type="entry name" value="SAP DOMAIN-CONTAINING PROTEIN"/>
    <property type="match status" value="1"/>
</dbReference>
<dbReference type="PROSITE" id="PS50800">
    <property type="entry name" value="SAP"/>
    <property type="match status" value="1"/>
</dbReference>
<dbReference type="Proteomes" id="UP000222542">
    <property type="component" value="Unassembled WGS sequence"/>
</dbReference>
<sequence length="488" mass="55625">MFEGNGVVMGKRRRAKPSVIEISSSSEPENGSSEEGEGSEEEESEEALSESDDDFDDFDDSALSSESDGDSEDEEESSSSYGSQEHDDDEDIEEEGDESGSDRVLRLLQGGGALRKLREGLEKLTLTDYKAYLRSNGLRLSGTKEECMQRIIEHWRMKDGNGQRQYPRSSFAINCTGDVCKGDVVLFTQKVYKNFDKLRRGGKLLGKRTIAGRIVKESYGAAKQQHTFTVEVLWSQGVKQLPLLFPLLVKGRNLYKLKTFRQRWKDEDERLEVLAEKHKRGDAARSIRATRKSKSIKPTKVSSKNKGNKRQKLDHHRRPSEMMRTSNGKKHKYSINERGKAMTGSKRTKHHQQKPHPPGRLNLAESRNSRPSMRNRDFVPTLRETSLQFNYPSANNFRHFESDSYSQRVPYSYSSSWDSAPRSHLSSYSSYTLPDPVYQQYGHGNYPSSSFTRYVPQSSNFPHSPGMVGTHRSSGSIPFVNYERRWNS</sequence>
<dbReference type="Pfam" id="PF24766">
    <property type="entry name" value="DUF7699"/>
    <property type="match status" value="1"/>
</dbReference>
<dbReference type="Pfam" id="PF02037">
    <property type="entry name" value="SAP"/>
    <property type="match status" value="1"/>
</dbReference>
<dbReference type="SUPFAM" id="SSF68906">
    <property type="entry name" value="SAP domain"/>
    <property type="match status" value="1"/>
</dbReference>
<feature type="domain" description="SAP" evidence="2">
    <location>
        <begin position="121"/>
        <end position="155"/>
    </location>
</feature>
<feature type="region of interest" description="Disordered" evidence="1">
    <location>
        <begin position="1"/>
        <end position="103"/>
    </location>
</feature>
<reference evidence="3 4" key="1">
    <citation type="journal article" date="2014" name="Nat. Genet.">
        <title>Genome sequence of the hot pepper provides insights into the evolution of pungency in Capsicum species.</title>
        <authorList>
            <person name="Kim S."/>
            <person name="Park M."/>
            <person name="Yeom S.I."/>
            <person name="Kim Y.M."/>
            <person name="Lee J.M."/>
            <person name="Lee H.A."/>
            <person name="Seo E."/>
            <person name="Choi J."/>
            <person name="Cheong K."/>
            <person name="Kim K.T."/>
            <person name="Jung K."/>
            <person name="Lee G.W."/>
            <person name="Oh S.K."/>
            <person name="Bae C."/>
            <person name="Kim S.B."/>
            <person name="Lee H.Y."/>
            <person name="Kim S.Y."/>
            <person name="Kim M.S."/>
            <person name="Kang B.C."/>
            <person name="Jo Y.D."/>
            <person name="Yang H.B."/>
            <person name="Jeong H.J."/>
            <person name="Kang W.H."/>
            <person name="Kwon J.K."/>
            <person name="Shin C."/>
            <person name="Lim J.Y."/>
            <person name="Park J.H."/>
            <person name="Huh J.H."/>
            <person name="Kim J.S."/>
            <person name="Kim B.D."/>
            <person name="Cohen O."/>
            <person name="Paran I."/>
            <person name="Suh M.C."/>
            <person name="Lee S.B."/>
            <person name="Kim Y.K."/>
            <person name="Shin Y."/>
            <person name="Noh S.J."/>
            <person name="Park J."/>
            <person name="Seo Y.S."/>
            <person name="Kwon S.Y."/>
            <person name="Kim H.A."/>
            <person name="Park J.M."/>
            <person name="Kim H.J."/>
            <person name="Choi S.B."/>
            <person name="Bosland P.W."/>
            <person name="Reeves G."/>
            <person name="Jo S.H."/>
            <person name="Lee B.W."/>
            <person name="Cho H.T."/>
            <person name="Choi H.S."/>
            <person name="Lee M.S."/>
            <person name="Yu Y."/>
            <person name="Do Choi Y."/>
            <person name="Park B.S."/>
            <person name="van Deynze A."/>
            <person name="Ashrafi H."/>
            <person name="Hill T."/>
            <person name="Kim W.T."/>
            <person name="Pai H.S."/>
            <person name="Ahn H.K."/>
            <person name="Yeam I."/>
            <person name="Giovannoni J.J."/>
            <person name="Rose J.K."/>
            <person name="Sorensen I."/>
            <person name="Lee S.J."/>
            <person name="Kim R.W."/>
            <person name="Choi I.Y."/>
            <person name="Choi B.S."/>
            <person name="Lim J.S."/>
            <person name="Lee Y.H."/>
            <person name="Choi D."/>
        </authorList>
    </citation>
    <scope>NUCLEOTIDE SEQUENCE [LARGE SCALE GENOMIC DNA]</scope>
    <source>
        <strain evidence="4">cv. CM334</strain>
    </source>
</reference>
<keyword evidence="4" id="KW-1185">Reference proteome</keyword>
<feature type="compositionally biased region" description="Basic residues" evidence="1">
    <location>
        <begin position="306"/>
        <end position="318"/>
    </location>
</feature>
<comment type="caution">
    <text evidence="3">The sequence shown here is derived from an EMBL/GenBank/DDBJ whole genome shotgun (WGS) entry which is preliminary data.</text>
</comment>
<dbReference type="KEGG" id="cann:107860319"/>
<dbReference type="EMBL" id="AYRZ02000002">
    <property type="protein sequence ID" value="PHT91584.1"/>
    <property type="molecule type" value="Genomic_DNA"/>
</dbReference>
<feature type="region of interest" description="Disordered" evidence="1">
    <location>
        <begin position="277"/>
        <end position="375"/>
    </location>
</feature>
<protein>
    <recommendedName>
        <fullName evidence="2">SAP domain-containing protein</fullName>
    </recommendedName>
</protein>
<dbReference type="InterPro" id="IPR056116">
    <property type="entry name" value="DUF7699"/>
</dbReference>
<feature type="compositionally biased region" description="Acidic residues" evidence="1">
    <location>
        <begin position="32"/>
        <end position="60"/>
    </location>
</feature>
<dbReference type="OMA" id="NYERRWN"/>
<feature type="compositionally biased region" description="Acidic residues" evidence="1">
    <location>
        <begin position="86"/>
        <end position="99"/>
    </location>
</feature>
<evidence type="ECO:0000313" key="3">
    <source>
        <dbReference type="EMBL" id="PHT91584.1"/>
    </source>
</evidence>
<name>A0A1U8FPG7_CAPAN</name>
<dbReference type="InterPro" id="IPR003034">
    <property type="entry name" value="SAP_dom"/>
</dbReference>
<gene>
    <name evidence="3" type="ORF">T459_06697</name>
</gene>
<proteinExistence type="predicted"/>
<dbReference type="InterPro" id="IPR036361">
    <property type="entry name" value="SAP_dom_sf"/>
</dbReference>
<evidence type="ECO:0000256" key="1">
    <source>
        <dbReference type="SAM" id="MobiDB-lite"/>
    </source>
</evidence>
<reference evidence="3 4" key="2">
    <citation type="journal article" date="2017" name="Genome Biol.">
        <title>New reference genome sequences of hot pepper reveal the massive evolution of plant disease-resistance genes by retroduplication.</title>
        <authorList>
            <person name="Kim S."/>
            <person name="Park J."/>
            <person name="Yeom S.I."/>
            <person name="Kim Y.M."/>
            <person name="Seo E."/>
            <person name="Kim K.T."/>
            <person name="Kim M.S."/>
            <person name="Lee J.M."/>
            <person name="Cheong K."/>
            <person name="Shin H.S."/>
            <person name="Kim S.B."/>
            <person name="Han K."/>
            <person name="Lee J."/>
            <person name="Park M."/>
            <person name="Lee H.A."/>
            <person name="Lee H.Y."/>
            <person name="Lee Y."/>
            <person name="Oh S."/>
            <person name="Lee J.H."/>
            <person name="Choi E."/>
            <person name="Choi E."/>
            <person name="Lee S.E."/>
            <person name="Jeon J."/>
            <person name="Kim H."/>
            <person name="Choi G."/>
            <person name="Song H."/>
            <person name="Lee J."/>
            <person name="Lee S.C."/>
            <person name="Kwon J.K."/>
            <person name="Lee H.Y."/>
            <person name="Koo N."/>
            <person name="Hong Y."/>
            <person name="Kim R.W."/>
            <person name="Kang W.H."/>
            <person name="Huh J.H."/>
            <person name="Kang B.C."/>
            <person name="Yang T.J."/>
            <person name="Lee Y.H."/>
            <person name="Bennetzen J.L."/>
            <person name="Choi D."/>
        </authorList>
    </citation>
    <scope>NUCLEOTIDE SEQUENCE [LARGE SCALE GENOMIC DNA]</scope>
    <source>
        <strain evidence="4">cv. CM334</strain>
    </source>
</reference>
<feature type="compositionally biased region" description="Acidic residues" evidence="1">
    <location>
        <begin position="67"/>
        <end position="77"/>
    </location>
</feature>
<dbReference type="PANTHER" id="PTHR35323">
    <property type="entry name" value="SAP DOMAIN-CONTAINING PROTEIN"/>
    <property type="match status" value="1"/>
</dbReference>
<accession>A0A1U8FPG7</accession>
<dbReference type="OrthoDB" id="690722at2759"/>